<comment type="caution">
    <text evidence="3">The sequence shown here is derived from an EMBL/GenBank/DDBJ whole genome shotgun (WGS) entry which is preliminary data.</text>
</comment>
<sequence>MITIWLAGLWLALLAAGDTATGRTMRRILVEAPARALNNVHRGQYLMLLLLILVGGTLGWLTEGESLRMMMMGAPELVGMLASLELGVFVDVLAVALLTASTVRIRTVIVLLRAPFARRAPRARRTHSAPQRQTPANDDDRPAPALAA</sequence>
<keyword evidence="2" id="KW-0812">Transmembrane</keyword>
<organism evidence="3 4">
    <name type="scientific">Sphingomonas naasensis</name>
    <dbReference type="NCBI Taxonomy" id="1344951"/>
    <lineage>
        <taxon>Bacteria</taxon>
        <taxon>Pseudomonadati</taxon>
        <taxon>Pseudomonadota</taxon>
        <taxon>Alphaproteobacteria</taxon>
        <taxon>Sphingomonadales</taxon>
        <taxon>Sphingomonadaceae</taxon>
        <taxon>Sphingomonas</taxon>
    </lineage>
</organism>
<name>A0A4S1WGK7_9SPHN</name>
<protein>
    <submittedName>
        <fullName evidence="3">Uncharacterized protein</fullName>
    </submittedName>
</protein>
<gene>
    <name evidence="3" type="ORF">E5A74_10245</name>
</gene>
<dbReference type="AlphaFoldDB" id="A0A4S1WGK7"/>
<feature type="transmembrane region" description="Helical" evidence="2">
    <location>
        <begin position="74"/>
        <end position="98"/>
    </location>
</feature>
<evidence type="ECO:0000256" key="2">
    <source>
        <dbReference type="SAM" id="Phobius"/>
    </source>
</evidence>
<feature type="transmembrane region" description="Helical" evidence="2">
    <location>
        <begin position="43"/>
        <end position="62"/>
    </location>
</feature>
<dbReference type="RefSeq" id="WP_135984504.1">
    <property type="nucleotide sequence ID" value="NZ_JAASQM010000004.1"/>
</dbReference>
<keyword evidence="4" id="KW-1185">Reference proteome</keyword>
<evidence type="ECO:0000256" key="1">
    <source>
        <dbReference type="SAM" id="MobiDB-lite"/>
    </source>
</evidence>
<keyword evidence="2" id="KW-0472">Membrane</keyword>
<dbReference type="OrthoDB" id="7573375at2"/>
<feature type="region of interest" description="Disordered" evidence="1">
    <location>
        <begin position="122"/>
        <end position="148"/>
    </location>
</feature>
<dbReference type="EMBL" id="SRXU01000004">
    <property type="protein sequence ID" value="TGX42231.1"/>
    <property type="molecule type" value="Genomic_DNA"/>
</dbReference>
<accession>A0A4S1WGK7</accession>
<evidence type="ECO:0000313" key="4">
    <source>
        <dbReference type="Proteomes" id="UP000309848"/>
    </source>
</evidence>
<reference evidence="3 4" key="1">
    <citation type="submission" date="2019-04" db="EMBL/GenBank/DDBJ databases">
        <title>Sphingomonas psychrotolerans sp. nov., isolated from soil in the Tianshan Mountains, Xinjiang, China.</title>
        <authorList>
            <person name="Luo Y."/>
            <person name="Sheng H."/>
        </authorList>
    </citation>
    <scope>NUCLEOTIDE SEQUENCE [LARGE SCALE GENOMIC DNA]</scope>
    <source>
        <strain evidence="3 4">KIS18-15</strain>
    </source>
</reference>
<dbReference type="Proteomes" id="UP000309848">
    <property type="component" value="Unassembled WGS sequence"/>
</dbReference>
<evidence type="ECO:0000313" key="3">
    <source>
        <dbReference type="EMBL" id="TGX42231.1"/>
    </source>
</evidence>
<keyword evidence="2" id="KW-1133">Transmembrane helix</keyword>
<proteinExistence type="predicted"/>